<evidence type="ECO:0000259" key="2">
    <source>
        <dbReference type="PROSITE" id="PS51194"/>
    </source>
</evidence>
<dbReference type="CDD" id="cd17926">
    <property type="entry name" value="DEXHc_RE"/>
    <property type="match status" value="1"/>
</dbReference>
<dbReference type="PROSITE" id="PS51194">
    <property type="entry name" value="HELICASE_CTER"/>
    <property type="match status" value="1"/>
</dbReference>
<dbReference type="GO" id="GO:0004386">
    <property type="term" value="F:helicase activity"/>
    <property type="evidence" value="ECO:0007669"/>
    <property type="project" value="UniProtKB-KW"/>
</dbReference>
<dbReference type="Gene3D" id="3.40.50.300">
    <property type="entry name" value="P-loop containing nucleotide triphosphate hydrolases"/>
    <property type="match status" value="2"/>
</dbReference>
<evidence type="ECO:0000313" key="3">
    <source>
        <dbReference type="EMBL" id="MFC3284787.1"/>
    </source>
</evidence>
<dbReference type="PANTHER" id="PTHR47396:SF1">
    <property type="entry name" value="ATP-DEPENDENT HELICASE IRC3-RELATED"/>
    <property type="match status" value="1"/>
</dbReference>
<keyword evidence="4" id="KW-1185">Reference proteome</keyword>
<dbReference type="InterPro" id="IPR050742">
    <property type="entry name" value="Helicase_Restrict-Modif_Enz"/>
</dbReference>
<reference evidence="4" key="1">
    <citation type="journal article" date="2019" name="Int. J. Syst. Evol. Microbiol.">
        <title>The Global Catalogue of Microorganisms (GCM) 10K type strain sequencing project: providing services to taxonomists for standard genome sequencing and annotation.</title>
        <authorList>
            <consortium name="The Broad Institute Genomics Platform"/>
            <consortium name="The Broad Institute Genome Sequencing Center for Infectious Disease"/>
            <person name="Wu L."/>
            <person name="Ma J."/>
        </authorList>
    </citation>
    <scope>NUCLEOTIDE SEQUENCE [LARGE SCALE GENOMIC DNA]</scope>
    <source>
        <strain evidence="4">CECT 7698</strain>
    </source>
</reference>
<keyword evidence="3" id="KW-0347">Helicase</keyword>
<comment type="caution">
    <text evidence="3">The sequence shown here is derived from an EMBL/GenBank/DDBJ whole genome shotgun (WGS) entry which is preliminary data.</text>
</comment>
<dbReference type="PROSITE" id="PS51192">
    <property type="entry name" value="HELICASE_ATP_BIND_1"/>
    <property type="match status" value="1"/>
</dbReference>
<feature type="domain" description="Helicase ATP-binding" evidence="1">
    <location>
        <begin position="163"/>
        <end position="323"/>
    </location>
</feature>
<evidence type="ECO:0000313" key="4">
    <source>
        <dbReference type="Proteomes" id="UP001595579"/>
    </source>
</evidence>
<dbReference type="PANTHER" id="PTHR47396">
    <property type="entry name" value="TYPE I RESTRICTION ENZYME ECOKI R PROTEIN"/>
    <property type="match status" value="1"/>
</dbReference>
<organism evidence="3 4">
    <name type="scientific">Litchfieldella rifensis</name>
    <dbReference type="NCBI Taxonomy" id="762643"/>
    <lineage>
        <taxon>Bacteria</taxon>
        <taxon>Pseudomonadati</taxon>
        <taxon>Pseudomonadota</taxon>
        <taxon>Gammaproteobacteria</taxon>
        <taxon>Oceanospirillales</taxon>
        <taxon>Halomonadaceae</taxon>
        <taxon>Litchfieldella</taxon>
    </lineage>
</organism>
<dbReference type="Pfam" id="PF00271">
    <property type="entry name" value="Helicase_C"/>
    <property type="match status" value="1"/>
</dbReference>
<keyword evidence="3" id="KW-0067">ATP-binding</keyword>
<accession>A0ABV7LR07</accession>
<feature type="domain" description="Helicase C-terminal" evidence="2">
    <location>
        <begin position="363"/>
        <end position="528"/>
    </location>
</feature>
<keyword evidence="3" id="KW-0378">Hydrolase</keyword>
<dbReference type="SMART" id="SM00487">
    <property type="entry name" value="DEXDc"/>
    <property type="match status" value="1"/>
</dbReference>
<dbReference type="RefSeq" id="WP_386775091.1">
    <property type="nucleotide sequence ID" value="NZ_JBHRUG010000027.1"/>
</dbReference>
<proteinExistence type="predicted"/>
<dbReference type="InterPro" id="IPR006935">
    <property type="entry name" value="Helicase/UvrB_N"/>
</dbReference>
<sequence>MDLFSPLQTKITVPERLIISTSIAKNQLKKLGNRRFVTTVTIEPSEHAGLLKLVTVLPAPFNELLLRKWNAPAKLPEDAFCFKLSSFCEVEEIDSTTPLIWAQYPVDTVKNPEEVRASWKGGFVFQSDDPDAGITGLRQPQLGALHSISAHFSTDRVVDPATVVLPTGTGKTETMIATLIYHCLSPVLVVVPSNSLREQLFKKFLTLGCLPELGVVSPNVQLPYVAKLSRGLNEEDVASQLTEAANVIIATPNVLNSGNEAATNLLLNRCSHLFVDEAHHVSAKSWYAVREKFNGKGVVQFTATPFRNDRQSLGGKIIFNYTMGEAQRAGYFKPIQLNAIEEYFDEKADRAIALKAVEILDRDLEAGLDHLLMARVKSKKRADTLIAVYRVIANHYEPIVVHSSYSKADNASCLQKLLTRKSRIVVCVDMLGEGYDLPNLKVAAIHDIHKSLAIALQFVGRFTRSAADTPVGDASVVLNTADPGVEGGLQKLYAQDADWDSVLRRLSESRIDREVGLQEVVDALKQGAGELSEHISLWNLAPSFSAVLFETHCEEWTPINYNQVMVNFDEYWHSISDDNKILVVLGVQRSPVKWGAYRNLNDVAFKLLIAQWDARRKALFIFSSDYKAFRVEQMAKEVCGEECEPVSGERIFNVLNGVEFPLVRNLGASQVGAISFTQFFGPNVTDGLSQIEASQSSLSNIAAKGYEAGECVVWGCSQKKGKIWSPQSGGTLTDWSDWVRRAWDKVAMGGIDEHNITRDFLRPAKIDSYHDANPISVQWGEQLLSTYEERVDLVFGDVKVPLYLVGIEIQPSSEEGMFISLSGEGQSATYRLSLFKEAPGYSYELSDGELVFFVLGRGAPISFEEYMNRDPVVIQYVDGAFSYNKWLVEIKEKIGLFNPDEIEKKDWASINIKAESMGLYLDKNTVQYSSYLDIRDVYDVIINDDGQGEAADLVALKATENQILLHLVHCKYSSGNEPGARLKDLYEVCGQAQRSIHWKHAGLVHLYKHIYHRESLWQKRGGSRFLKGRIEDLATIRNRARTAKINLEVTIVQPGLSAGQVTNEMLKLLGCTSLFIKKTTEADIQVVGSV</sequence>
<dbReference type="Proteomes" id="UP001595579">
    <property type="component" value="Unassembled WGS sequence"/>
</dbReference>
<dbReference type="Pfam" id="PF04851">
    <property type="entry name" value="ResIII"/>
    <property type="match status" value="1"/>
</dbReference>
<evidence type="ECO:0000259" key="1">
    <source>
        <dbReference type="PROSITE" id="PS51192"/>
    </source>
</evidence>
<dbReference type="InterPro" id="IPR027417">
    <property type="entry name" value="P-loop_NTPase"/>
</dbReference>
<dbReference type="CDD" id="cd18785">
    <property type="entry name" value="SF2_C"/>
    <property type="match status" value="1"/>
</dbReference>
<dbReference type="InterPro" id="IPR001650">
    <property type="entry name" value="Helicase_C-like"/>
</dbReference>
<dbReference type="SUPFAM" id="SSF52540">
    <property type="entry name" value="P-loop containing nucleoside triphosphate hydrolases"/>
    <property type="match status" value="1"/>
</dbReference>
<protein>
    <submittedName>
        <fullName evidence="3">DEAD/DEAH box helicase</fullName>
        <ecNumber evidence="3">3.6.4.-</ecNumber>
    </submittedName>
</protein>
<dbReference type="SMART" id="SM00490">
    <property type="entry name" value="HELICc"/>
    <property type="match status" value="1"/>
</dbReference>
<gene>
    <name evidence="3" type="ORF">ACFOEV_14395</name>
</gene>
<dbReference type="EC" id="3.6.4.-" evidence="3"/>
<dbReference type="InterPro" id="IPR014001">
    <property type="entry name" value="Helicase_ATP-bd"/>
</dbReference>
<name>A0ABV7LR07_9GAMM</name>
<keyword evidence="3" id="KW-0547">Nucleotide-binding</keyword>
<dbReference type="GO" id="GO:0016787">
    <property type="term" value="F:hydrolase activity"/>
    <property type="evidence" value="ECO:0007669"/>
    <property type="project" value="UniProtKB-KW"/>
</dbReference>
<dbReference type="EMBL" id="JBHRUG010000027">
    <property type="protein sequence ID" value="MFC3284787.1"/>
    <property type="molecule type" value="Genomic_DNA"/>
</dbReference>